<dbReference type="Gene3D" id="1.10.10.60">
    <property type="entry name" value="Homeodomain-like"/>
    <property type="match status" value="1"/>
</dbReference>
<dbReference type="Gene3D" id="2.60.120.10">
    <property type="entry name" value="Jelly Rolls"/>
    <property type="match status" value="1"/>
</dbReference>
<name>A0A506Y3P5_9MICO</name>
<dbReference type="SMART" id="SM00342">
    <property type="entry name" value="HTH_ARAC"/>
    <property type="match status" value="1"/>
</dbReference>
<accession>A0A506Y3P5</accession>
<evidence type="ECO:0000256" key="4">
    <source>
        <dbReference type="ARBA" id="ARBA00023163"/>
    </source>
</evidence>
<dbReference type="InterPro" id="IPR014710">
    <property type="entry name" value="RmlC-like_jellyroll"/>
</dbReference>
<dbReference type="RefSeq" id="WP_141164088.1">
    <property type="nucleotide sequence ID" value="NZ_VHQG01000003.1"/>
</dbReference>
<keyword evidence="2" id="KW-0805">Transcription regulation</keyword>
<dbReference type="InterPro" id="IPR018060">
    <property type="entry name" value="HTH_AraC"/>
</dbReference>
<keyword evidence="10" id="KW-1185">Reference proteome</keyword>
<feature type="region of interest" description="Disordered" evidence="7">
    <location>
        <begin position="1"/>
        <end position="51"/>
    </location>
</feature>
<evidence type="ECO:0000256" key="2">
    <source>
        <dbReference type="ARBA" id="ARBA00023015"/>
    </source>
</evidence>
<dbReference type="PANTHER" id="PTHR11019">
    <property type="entry name" value="HTH-TYPE TRANSCRIPTIONAL REGULATOR NIMR"/>
    <property type="match status" value="1"/>
</dbReference>
<dbReference type="Pfam" id="PF02311">
    <property type="entry name" value="AraC_binding"/>
    <property type="match status" value="1"/>
</dbReference>
<organism evidence="9 10">
    <name type="scientific">Schumannella soli</name>
    <dbReference type="NCBI Taxonomy" id="2590779"/>
    <lineage>
        <taxon>Bacteria</taxon>
        <taxon>Bacillati</taxon>
        <taxon>Actinomycetota</taxon>
        <taxon>Actinomycetes</taxon>
        <taxon>Micrococcales</taxon>
        <taxon>Microbacteriaceae</taxon>
        <taxon>Schumannella</taxon>
    </lineage>
</organism>
<reference evidence="9 10" key="1">
    <citation type="submission" date="2019-06" db="EMBL/GenBank/DDBJ databases">
        <authorList>
            <person name="Li F."/>
        </authorList>
    </citation>
    <scope>NUCLEOTIDE SEQUENCE [LARGE SCALE GENOMIC DNA]</scope>
    <source>
        <strain evidence="9 10">10F1D-1</strain>
    </source>
</reference>
<dbReference type="InterPro" id="IPR018062">
    <property type="entry name" value="HTH_AraC-typ_CS"/>
</dbReference>
<dbReference type="GO" id="GO:0003700">
    <property type="term" value="F:DNA-binding transcription factor activity"/>
    <property type="evidence" value="ECO:0007669"/>
    <property type="project" value="InterPro"/>
</dbReference>
<feature type="domain" description="HTH araC/xylS-type" evidence="8">
    <location>
        <begin position="197"/>
        <end position="294"/>
    </location>
</feature>
<dbReference type="SUPFAM" id="SSF46689">
    <property type="entry name" value="Homeodomain-like"/>
    <property type="match status" value="1"/>
</dbReference>
<dbReference type="FunFam" id="1.10.10.60:FF:000132">
    <property type="entry name" value="AraC family transcriptional regulator"/>
    <property type="match status" value="1"/>
</dbReference>
<dbReference type="InterPro" id="IPR011051">
    <property type="entry name" value="RmlC_Cupin_sf"/>
</dbReference>
<dbReference type="GO" id="GO:0043565">
    <property type="term" value="F:sequence-specific DNA binding"/>
    <property type="evidence" value="ECO:0007669"/>
    <property type="project" value="InterPro"/>
</dbReference>
<dbReference type="PROSITE" id="PS01124">
    <property type="entry name" value="HTH_ARAC_FAMILY_2"/>
    <property type="match status" value="1"/>
</dbReference>
<evidence type="ECO:0000256" key="6">
    <source>
        <dbReference type="ARBA" id="ARBA00079449"/>
    </source>
</evidence>
<dbReference type="Pfam" id="PF12833">
    <property type="entry name" value="HTH_18"/>
    <property type="match status" value="1"/>
</dbReference>
<sequence length="295" mass="31746">MTTPPRSPRSRTSVRSDSGEARGSWAREPGTEVRAFTATDVDPPGGEATPRVIRTGSEVADVPLEWAPHAHSMHELVWVRGGTMTSRVGDRVFTVAEGRGLWMPAGVEHAGRLTAGGELFDAFFEVGTTPGDVARRLGGDRAREIEMTPVLESLLLHLARPDLEPAARARAEAVVFDVIEPAAHPLALAVPQDARIAPIVTALLDDPADARGLEDWAAELDASERTITRAFRRATGLSFAQWRQARRVHHALLLLAEGGDVNSVSDELGYAQASTFITAFRRVIGVTPGAFAARQ</sequence>
<protein>
    <recommendedName>
        <fullName evidence="5">HTH-type transcriptional regulator RipA</fullName>
    </recommendedName>
    <alternativeName>
        <fullName evidence="6">Repressor of iron proteins A</fullName>
    </alternativeName>
</protein>
<dbReference type="InterPro" id="IPR003313">
    <property type="entry name" value="AraC-bd"/>
</dbReference>
<dbReference type="AlphaFoldDB" id="A0A506Y3P5"/>
<comment type="caution">
    <text evidence="9">The sequence shown here is derived from an EMBL/GenBank/DDBJ whole genome shotgun (WGS) entry which is preliminary data.</text>
</comment>
<evidence type="ECO:0000256" key="3">
    <source>
        <dbReference type="ARBA" id="ARBA00023125"/>
    </source>
</evidence>
<gene>
    <name evidence="9" type="ORF">FJ657_12660</name>
</gene>
<evidence type="ECO:0000256" key="7">
    <source>
        <dbReference type="SAM" id="MobiDB-lite"/>
    </source>
</evidence>
<evidence type="ECO:0000259" key="8">
    <source>
        <dbReference type="PROSITE" id="PS01124"/>
    </source>
</evidence>
<evidence type="ECO:0000256" key="1">
    <source>
        <dbReference type="ARBA" id="ARBA00022491"/>
    </source>
</evidence>
<dbReference type="PANTHER" id="PTHR11019:SF199">
    <property type="entry name" value="HTH-TYPE TRANSCRIPTIONAL REGULATOR NIMR"/>
    <property type="match status" value="1"/>
</dbReference>
<dbReference type="Proteomes" id="UP000316252">
    <property type="component" value="Unassembled WGS sequence"/>
</dbReference>
<evidence type="ECO:0000313" key="9">
    <source>
        <dbReference type="EMBL" id="TPW75059.1"/>
    </source>
</evidence>
<dbReference type="PROSITE" id="PS00041">
    <property type="entry name" value="HTH_ARAC_FAMILY_1"/>
    <property type="match status" value="1"/>
</dbReference>
<keyword evidence="3" id="KW-0238">DNA-binding</keyword>
<dbReference type="InterPro" id="IPR009057">
    <property type="entry name" value="Homeodomain-like_sf"/>
</dbReference>
<keyword evidence="1" id="KW-0678">Repressor</keyword>
<evidence type="ECO:0000313" key="10">
    <source>
        <dbReference type="Proteomes" id="UP000316252"/>
    </source>
</evidence>
<evidence type="ECO:0000256" key="5">
    <source>
        <dbReference type="ARBA" id="ARBA00074140"/>
    </source>
</evidence>
<keyword evidence="4" id="KW-0804">Transcription</keyword>
<dbReference type="SUPFAM" id="SSF51182">
    <property type="entry name" value="RmlC-like cupins"/>
    <property type="match status" value="1"/>
</dbReference>
<dbReference type="EMBL" id="VHQG01000003">
    <property type="protein sequence ID" value="TPW75059.1"/>
    <property type="molecule type" value="Genomic_DNA"/>
</dbReference>
<proteinExistence type="predicted"/>
<dbReference type="OrthoDB" id="2039152at2"/>